<evidence type="ECO:0000256" key="1">
    <source>
        <dbReference type="SAM" id="MobiDB-lite"/>
    </source>
</evidence>
<evidence type="ECO:0000313" key="4">
    <source>
        <dbReference type="Proteomes" id="UP000218810"/>
    </source>
</evidence>
<keyword evidence="3" id="KW-0808">Transferase</keyword>
<name>A0A2A2WSS9_9ACTN</name>
<sequence length="377" mass="40462">MRGPEFDLSQPLGGPRWGEGRRDSRSSRIVGEGFLGATTPGDAAATEIGRIVDRFLTAVRDSLGQVVEALPVDAEVMGPVREAARNVDAMLATGDVSALSGLVETINGVGELIATRLTGGYEVDEFGFDEHFHEHVWLPLWRPLFEHWFRVEVIGAENVPAEGAGLIVSNHAGVLPLDAMMTTVAVHDHSGRALRLLAADLAMTLPVSAPLARRAGATLACAADAERLLESGHVVAVWPEGYKGLGKPFSDRYRLQRFGRGGFVSTALDAGAPIIPCSVVGSEEIYPKIGEFSPLARLLGVPYLPITPTFPMLGPLGGIPLPTKWTIEFGEPIETSHLGPDAGDDPMIVFEITDQVRETIQNTLFRNLARRGSVFFG</sequence>
<dbReference type="GO" id="GO:0016746">
    <property type="term" value="F:acyltransferase activity"/>
    <property type="evidence" value="ECO:0007669"/>
    <property type="project" value="UniProtKB-KW"/>
</dbReference>
<keyword evidence="3" id="KW-0012">Acyltransferase</keyword>
<dbReference type="InterPro" id="IPR002123">
    <property type="entry name" value="Plipid/glycerol_acylTrfase"/>
</dbReference>
<accession>A0A2A2WSS9</accession>
<organism evidence="3 4">
    <name type="scientific">Dietzia natronolimnaea</name>
    <dbReference type="NCBI Taxonomy" id="161920"/>
    <lineage>
        <taxon>Bacteria</taxon>
        <taxon>Bacillati</taxon>
        <taxon>Actinomycetota</taxon>
        <taxon>Actinomycetes</taxon>
        <taxon>Mycobacteriales</taxon>
        <taxon>Dietziaceae</taxon>
        <taxon>Dietzia</taxon>
    </lineage>
</organism>
<dbReference type="PANTHER" id="PTHR22753:SF14">
    <property type="entry name" value="MONOACYLGLYCEROL_DIACYLGLYCEROL O-ACYLTRANSFERASE"/>
    <property type="match status" value="1"/>
</dbReference>
<keyword evidence="4" id="KW-1185">Reference proteome</keyword>
<reference evidence="4" key="1">
    <citation type="submission" date="2017-09" db="EMBL/GenBank/DDBJ databases">
        <authorList>
            <person name="Zhang Y."/>
            <person name="Huang X."/>
            <person name="Liu J."/>
            <person name="Lu L."/>
            <person name="Peng K."/>
        </authorList>
    </citation>
    <scope>NUCLEOTIDE SEQUENCE [LARGE SCALE GENOMIC DNA]</scope>
    <source>
        <strain evidence="4">S-XJ-1</strain>
    </source>
</reference>
<dbReference type="RefSeq" id="WP_095717469.1">
    <property type="nucleotide sequence ID" value="NZ_NTGA01000007.1"/>
</dbReference>
<dbReference type="CDD" id="cd07987">
    <property type="entry name" value="LPLAT_MGAT-like"/>
    <property type="match status" value="1"/>
</dbReference>
<comment type="caution">
    <text evidence="3">The sequence shown here is derived from an EMBL/GenBank/DDBJ whole genome shotgun (WGS) entry which is preliminary data.</text>
</comment>
<dbReference type="EMBL" id="NTGA01000007">
    <property type="protein sequence ID" value="PAY24247.1"/>
    <property type="molecule type" value="Genomic_DNA"/>
</dbReference>
<feature type="region of interest" description="Disordered" evidence="1">
    <location>
        <begin position="1"/>
        <end position="25"/>
    </location>
</feature>
<dbReference type="Pfam" id="PF01553">
    <property type="entry name" value="Acyltransferase"/>
    <property type="match status" value="1"/>
</dbReference>
<dbReference type="PANTHER" id="PTHR22753">
    <property type="entry name" value="TRANSMEMBRANE PROTEIN 68"/>
    <property type="match status" value="1"/>
</dbReference>
<protein>
    <submittedName>
        <fullName evidence="3">Acyltransferase</fullName>
    </submittedName>
</protein>
<evidence type="ECO:0000259" key="2">
    <source>
        <dbReference type="SMART" id="SM00563"/>
    </source>
</evidence>
<dbReference type="Proteomes" id="UP000218810">
    <property type="component" value="Unassembled WGS sequence"/>
</dbReference>
<dbReference type="OrthoDB" id="5241618at2"/>
<dbReference type="SMART" id="SM00563">
    <property type="entry name" value="PlsC"/>
    <property type="match status" value="1"/>
</dbReference>
<gene>
    <name evidence="3" type="ORF">CEY15_04465</name>
</gene>
<evidence type="ECO:0000313" key="3">
    <source>
        <dbReference type="EMBL" id="PAY24247.1"/>
    </source>
</evidence>
<feature type="domain" description="Phospholipid/glycerol acyltransferase" evidence="2">
    <location>
        <begin position="165"/>
        <end position="282"/>
    </location>
</feature>
<dbReference type="SUPFAM" id="SSF69593">
    <property type="entry name" value="Glycerol-3-phosphate (1)-acyltransferase"/>
    <property type="match status" value="1"/>
</dbReference>
<dbReference type="GO" id="GO:0016020">
    <property type="term" value="C:membrane"/>
    <property type="evidence" value="ECO:0007669"/>
    <property type="project" value="TreeGrafter"/>
</dbReference>
<proteinExistence type="predicted"/>
<dbReference type="AlphaFoldDB" id="A0A2A2WSS9"/>